<reference evidence="2" key="1">
    <citation type="journal article" date="2019" name="Mol. Biol. Evol.">
        <title>Blast fungal genomes show frequent chromosomal changes, gene gains and losses, and effector gene turnover.</title>
        <authorList>
            <person name="Gomez Luciano L.B."/>
            <person name="Jason Tsai I."/>
            <person name="Chuma I."/>
            <person name="Tosa Y."/>
            <person name="Chen Y.H."/>
            <person name="Li J.Y."/>
            <person name="Li M.Y."/>
            <person name="Jade Lu M.Y."/>
            <person name="Nakayashiki H."/>
            <person name="Li W.H."/>
        </authorList>
    </citation>
    <scope>NUCLEOTIDE SEQUENCE</scope>
    <source>
        <strain evidence="2">NI907</strain>
    </source>
</reference>
<dbReference type="InterPro" id="IPR036412">
    <property type="entry name" value="HAD-like_sf"/>
</dbReference>
<dbReference type="GeneID" id="41958278"/>
<gene>
    <name evidence="2" type="ORF">PgNI_03313</name>
</gene>
<dbReference type="RefSeq" id="XP_030983874.1">
    <property type="nucleotide sequence ID" value="XM_031123368.1"/>
</dbReference>
<reference evidence="2" key="2">
    <citation type="submission" date="2019-10" db="EMBL/GenBank/DDBJ databases">
        <authorList>
            <consortium name="NCBI Genome Project"/>
        </authorList>
    </citation>
    <scope>NUCLEOTIDE SEQUENCE</scope>
    <source>
        <strain evidence="2">NI907</strain>
    </source>
</reference>
<reference evidence="2" key="3">
    <citation type="submission" date="2025-08" db="UniProtKB">
        <authorList>
            <consortium name="RefSeq"/>
        </authorList>
    </citation>
    <scope>IDENTIFICATION</scope>
    <source>
        <strain evidence="2">NI907</strain>
    </source>
</reference>
<sequence>MASATQSQPKVLLFDIGGVCVVSPFQSILDYELSQGIPPGWVNYSISKSAPNGFWHKLERGLIPMDAEFFAGFNKDLRDPERWTAFYRSQQAKDVNLPREIPPVPEVDGGWLFNDMMTVSQQPDPWMLPALEKLRQSGRYIMAALSNTVIFPAGHPLADPDENGVSRHPVRNMFDVFVSSAHVGLRKPDRAAFQYALDQVDRFARENASRRDADGALGWSRGVEPADVLFIDDIGENLKAGKAFGYRTLKVNLGRAFEAVDELEKITGLALAGSHPRIPVKPRYTKAKARI</sequence>
<dbReference type="Proteomes" id="UP000515153">
    <property type="component" value="Unplaced"/>
</dbReference>
<keyword evidence="1" id="KW-1185">Reference proteome</keyword>
<dbReference type="Gene3D" id="3.40.50.1000">
    <property type="entry name" value="HAD superfamily/HAD-like"/>
    <property type="match status" value="1"/>
</dbReference>
<dbReference type="SFLD" id="SFLDG01129">
    <property type="entry name" value="C1.5:_HAD__Beta-PGM__Phosphata"/>
    <property type="match status" value="1"/>
</dbReference>
<dbReference type="PANTHER" id="PTHR47829:SF1">
    <property type="entry name" value="HAD FAMILY PHOSPHATASE"/>
    <property type="match status" value="1"/>
</dbReference>
<evidence type="ECO:0008006" key="3">
    <source>
        <dbReference type="Google" id="ProtNLM"/>
    </source>
</evidence>
<dbReference type="CDD" id="cd02603">
    <property type="entry name" value="HAD_sEH-N_like"/>
    <property type="match status" value="1"/>
</dbReference>
<organism evidence="1 2">
    <name type="scientific">Pyricularia grisea</name>
    <name type="common">Crabgrass-specific blast fungus</name>
    <name type="synonym">Magnaporthe grisea</name>
    <dbReference type="NCBI Taxonomy" id="148305"/>
    <lineage>
        <taxon>Eukaryota</taxon>
        <taxon>Fungi</taxon>
        <taxon>Dikarya</taxon>
        <taxon>Ascomycota</taxon>
        <taxon>Pezizomycotina</taxon>
        <taxon>Sordariomycetes</taxon>
        <taxon>Sordariomycetidae</taxon>
        <taxon>Magnaporthales</taxon>
        <taxon>Pyriculariaceae</taxon>
        <taxon>Pyricularia</taxon>
    </lineage>
</organism>
<accession>A0A6P8BA14</accession>
<name>A0A6P8BA14_PYRGI</name>
<proteinExistence type="predicted"/>
<dbReference type="SFLD" id="SFLDS00003">
    <property type="entry name" value="Haloacid_Dehalogenase"/>
    <property type="match status" value="1"/>
</dbReference>
<protein>
    <recommendedName>
        <fullName evidence="3">Epoxide hydrolase-like protein</fullName>
    </recommendedName>
</protein>
<dbReference type="Gene3D" id="1.10.150.240">
    <property type="entry name" value="Putative phosphatase, domain 2"/>
    <property type="match status" value="1"/>
</dbReference>
<evidence type="ECO:0000313" key="1">
    <source>
        <dbReference type="Proteomes" id="UP000515153"/>
    </source>
</evidence>
<dbReference type="AlphaFoldDB" id="A0A6P8BA14"/>
<dbReference type="PANTHER" id="PTHR47829">
    <property type="entry name" value="HYDROLASE, PUTATIVE (AFU_ORTHOLOGUE AFUA_1G12880)-RELATED"/>
    <property type="match status" value="1"/>
</dbReference>
<evidence type="ECO:0000313" key="2">
    <source>
        <dbReference type="RefSeq" id="XP_030983874.1"/>
    </source>
</evidence>
<dbReference type="InterPro" id="IPR023214">
    <property type="entry name" value="HAD_sf"/>
</dbReference>
<dbReference type="SUPFAM" id="SSF56784">
    <property type="entry name" value="HAD-like"/>
    <property type="match status" value="1"/>
</dbReference>
<dbReference type="InterPro" id="IPR023198">
    <property type="entry name" value="PGP-like_dom2"/>
</dbReference>
<dbReference type="InterPro" id="IPR052898">
    <property type="entry name" value="ACAD10-like"/>
</dbReference>
<dbReference type="KEGG" id="pgri:PgNI_03313"/>